<dbReference type="eggNOG" id="ENOG503332K">
    <property type="taxonomic scope" value="Bacteria"/>
</dbReference>
<protein>
    <submittedName>
        <fullName evidence="1">Uncharacterized protein</fullName>
    </submittedName>
</protein>
<evidence type="ECO:0000313" key="1">
    <source>
        <dbReference type="EMBL" id="BAN35870.1"/>
    </source>
</evidence>
<dbReference type="STRING" id="1163617.SCD_n02059"/>
<dbReference type="RefSeq" id="WP_009205066.1">
    <property type="nucleotide sequence ID" value="NC_022357.1"/>
</dbReference>
<accession>S6AAH5</accession>
<reference evidence="1 2" key="1">
    <citation type="journal article" date="2012" name="Appl. Environ. Microbiol.">
        <title>Draft genome sequence of a psychrotolerant sulfur-oxidizing bacterium, Sulfuricella denitrificans skB26, and proteomic insights into cold adaptation.</title>
        <authorList>
            <person name="Watanabe T."/>
            <person name="Kojima H."/>
            <person name="Fukui M."/>
        </authorList>
    </citation>
    <scope>NUCLEOTIDE SEQUENCE [LARGE SCALE GENOMIC DNA]</scope>
    <source>
        <strain evidence="2">skB26</strain>
    </source>
</reference>
<dbReference type="HOGENOM" id="CLU_193882_0_0_4"/>
<keyword evidence="2" id="KW-1185">Reference proteome</keyword>
<dbReference type="KEGG" id="sdr:SCD_n02059"/>
<gene>
    <name evidence="1" type="ORF">SCD_n02059</name>
</gene>
<dbReference type="AlphaFoldDB" id="S6AAH5"/>
<name>S6AAH5_SULDS</name>
<organism evidence="1 2">
    <name type="scientific">Sulfuricella denitrificans (strain DSM 22764 / NBRC 105220 / skB26)</name>
    <dbReference type="NCBI Taxonomy" id="1163617"/>
    <lineage>
        <taxon>Bacteria</taxon>
        <taxon>Pseudomonadati</taxon>
        <taxon>Pseudomonadota</taxon>
        <taxon>Betaproteobacteria</taxon>
        <taxon>Nitrosomonadales</taxon>
        <taxon>Sulfuricellaceae</taxon>
        <taxon>Sulfuricella</taxon>
    </lineage>
</organism>
<evidence type="ECO:0000313" key="2">
    <source>
        <dbReference type="Proteomes" id="UP000015559"/>
    </source>
</evidence>
<dbReference type="OrthoDB" id="9181944at2"/>
<dbReference type="Proteomes" id="UP000015559">
    <property type="component" value="Chromosome"/>
</dbReference>
<proteinExistence type="predicted"/>
<sequence length="83" mass="8978">MSHELKDQEIAMLRTELEILMGERQTLLRIAGAAASFIAELDAGVLPENTLEAAEMLAECINATPEETMHDALEIVKAEVAGV</sequence>
<dbReference type="EMBL" id="AP013066">
    <property type="protein sequence ID" value="BAN35870.1"/>
    <property type="molecule type" value="Genomic_DNA"/>
</dbReference>